<comment type="caution">
    <text evidence="1">The sequence shown here is derived from an EMBL/GenBank/DDBJ whole genome shotgun (WGS) entry which is preliminary data.</text>
</comment>
<dbReference type="Proteomes" id="UP001649381">
    <property type="component" value="Unassembled WGS sequence"/>
</dbReference>
<evidence type="ECO:0000313" key="2">
    <source>
        <dbReference type="Proteomes" id="UP001649381"/>
    </source>
</evidence>
<dbReference type="Gene3D" id="3.10.20.550">
    <property type="entry name" value="ASAP complex, SAP18 subunit"/>
    <property type="match status" value="1"/>
</dbReference>
<sequence length="118" mass="14403">MYATKEESLLIDRFILYPMLLTILNRDLQVFQQAPFKFTQPYVLWIEDRMREITEELHQMRREMKSKNIKVSFHRIYQDTSEYNIIVRGYHEVIKYSNFHLRNQAELALQRLFLGLTS</sequence>
<dbReference type="RefSeq" id="WP_236331800.1">
    <property type="nucleotide sequence ID" value="NZ_JAKIJS010000001.1"/>
</dbReference>
<accession>A0ABS9GVB3</accession>
<proteinExistence type="predicted"/>
<dbReference type="InterPro" id="IPR058600">
    <property type="entry name" value="YhjD-like"/>
</dbReference>
<protein>
    <submittedName>
        <fullName evidence="1">Uncharacterized protein</fullName>
    </submittedName>
</protein>
<dbReference type="InterPro" id="IPR042534">
    <property type="entry name" value="SAP18_sf"/>
</dbReference>
<name>A0ABS9GVB3_9BACL</name>
<keyword evidence="2" id="KW-1185">Reference proteome</keyword>
<gene>
    <name evidence="1" type="ORF">L2716_03430</name>
</gene>
<organism evidence="1 2">
    <name type="scientific">Pseudalkalibacillus berkeleyi</name>
    <dbReference type="NCBI Taxonomy" id="1069813"/>
    <lineage>
        <taxon>Bacteria</taxon>
        <taxon>Bacillati</taxon>
        <taxon>Bacillota</taxon>
        <taxon>Bacilli</taxon>
        <taxon>Bacillales</taxon>
        <taxon>Fictibacillaceae</taxon>
        <taxon>Pseudalkalibacillus</taxon>
    </lineage>
</organism>
<evidence type="ECO:0000313" key="1">
    <source>
        <dbReference type="EMBL" id="MCF6136767.1"/>
    </source>
</evidence>
<dbReference type="Pfam" id="PF26325">
    <property type="entry name" value="YhjD"/>
    <property type="match status" value="1"/>
</dbReference>
<dbReference type="EMBL" id="JAKIJS010000001">
    <property type="protein sequence ID" value="MCF6136767.1"/>
    <property type="molecule type" value="Genomic_DNA"/>
</dbReference>
<reference evidence="1 2" key="1">
    <citation type="submission" date="2022-01" db="EMBL/GenBank/DDBJ databases">
        <title>Alkalihalobacillus sp. EGI L200015, a novel bacterium isolated from a salt lake sediment.</title>
        <authorList>
            <person name="Gao L."/>
            <person name="Fang B.-Z."/>
            <person name="Li W.-J."/>
        </authorList>
    </citation>
    <scope>NUCLEOTIDE SEQUENCE [LARGE SCALE GENOMIC DNA]</scope>
    <source>
        <strain evidence="1 2">KCTC 12718</strain>
    </source>
</reference>